<proteinExistence type="predicted"/>
<evidence type="ECO:0000313" key="2">
    <source>
        <dbReference type="Proteomes" id="UP001177260"/>
    </source>
</evidence>
<dbReference type="Proteomes" id="UP001177260">
    <property type="component" value="Unassembled WGS sequence"/>
</dbReference>
<gene>
    <name evidence="1" type="ORF">N8T08_002942</name>
</gene>
<keyword evidence="2" id="KW-1185">Reference proteome</keyword>
<sequence>MGCHDTNNPLRDLIWMPSPAMDDADVSFSTEWIDGNFLNNEPLRFRQEPSLEVDLALSKLADTKPVPLAREDILAIEKDPGKSVKLGPGFGLGPDVYAGRIDVFHQLHCLNALRQEAYFGHHYHNTYPGGYNQTTKKHRARLSHCIHIILQNILCHPATESSHSSGQILSTILDRTSTSRTNVETIGR</sequence>
<comment type="caution">
    <text evidence="1">The sequence shown here is derived from an EMBL/GenBank/DDBJ whole genome shotgun (WGS) entry which is preliminary data.</text>
</comment>
<name>A0ACC3B868_9EURO</name>
<evidence type="ECO:0000313" key="1">
    <source>
        <dbReference type="EMBL" id="KAK1146512.1"/>
    </source>
</evidence>
<protein>
    <submittedName>
        <fullName evidence="1">Uncharacterized protein</fullName>
    </submittedName>
</protein>
<dbReference type="EMBL" id="JAOPJF010000017">
    <property type="protein sequence ID" value="KAK1146512.1"/>
    <property type="molecule type" value="Genomic_DNA"/>
</dbReference>
<accession>A0ACC3B868</accession>
<organism evidence="1 2">
    <name type="scientific">Aspergillus melleus</name>
    <dbReference type="NCBI Taxonomy" id="138277"/>
    <lineage>
        <taxon>Eukaryota</taxon>
        <taxon>Fungi</taxon>
        <taxon>Dikarya</taxon>
        <taxon>Ascomycota</taxon>
        <taxon>Pezizomycotina</taxon>
        <taxon>Eurotiomycetes</taxon>
        <taxon>Eurotiomycetidae</taxon>
        <taxon>Eurotiales</taxon>
        <taxon>Aspergillaceae</taxon>
        <taxon>Aspergillus</taxon>
        <taxon>Aspergillus subgen. Circumdati</taxon>
    </lineage>
</organism>
<reference evidence="1 2" key="1">
    <citation type="journal article" date="2023" name="ACS Omega">
        <title>Identification of the Neoaspergillic Acid Biosynthesis Gene Cluster by Establishing an In Vitro CRISPR-Ribonucleoprotein Genetic System in Aspergillus melleus.</title>
        <authorList>
            <person name="Yuan B."/>
            <person name="Grau M.F."/>
            <person name="Murata R.M."/>
            <person name="Torok T."/>
            <person name="Venkateswaran K."/>
            <person name="Stajich J.E."/>
            <person name="Wang C.C.C."/>
        </authorList>
    </citation>
    <scope>NUCLEOTIDE SEQUENCE [LARGE SCALE GENOMIC DNA]</scope>
    <source>
        <strain evidence="1 2">IMV 1140</strain>
    </source>
</reference>